<dbReference type="InterPro" id="IPR032831">
    <property type="entry name" value="LptM_cons"/>
</dbReference>
<keyword evidence="2" id="KW-0732">Signal</keyword>
<feature type="region of interest" description="Disordered" evidence="7">
    <location>
        <begin position="1"/>
        <end position="28"/>
    </location>
</feature>
<evidence type="ECO:0000256" key="4">
    <source>
        <dbReference type="ARBA" id="ARBA00023139"/>
    </source>
</evidence>
<reference evidence="8 9" key="1">
    <citation type="submission" date="2018-02" db="EMBL/GenBank/DDBJ databases">
        <title>The draft genome of Phyllobacterium myrsinacearum DSM5892.</title>
        <authorList>
            <person name="Li L."/>
            <person name="Liu L."/>
            <person name="Zhang X."/>
            <person name="Wang T."/>
        </authorList>
    </citation>
    <scope>NUCLEOTIDE SEQUENCE [LARGE SCALE GENOMIC DNA]</scope>
    <source>
        <strain evidence="8 9">DSM 5892</strain>
    </source>
</reference>
<dbReference type="Pfam" id="PF13627">
    <property type="entry name" value="LptM_cons"/>
    <property type="match status" value="1"/>
</dbReference>
<evidence type="ECO:0000313" key="9">
    <source>
        <dbReference type="Proteomes" id="UP000238563"/>
    </source>
</evidence>
<proteinExistence type="predicted"/>
<comment type="subcellular location">
    <subcellularLocation>
        <location evidence="1">Cell outer membrane</location>
        <topology evidence="1">Lipid-anchor</topology>
    </subcellularLocation>
</comment>
<keyword evidence="3" id="KW-0472">Membrane</keyword>
<dbReference type="AlphaFoldDB" id="A0A2S9JKA7"/>
<sequence>MAARPRNRCAGRSSSGKNASRNRKSDDGGCKAFLHALDRTTYFRTTGSKSMTSRSYLTTILMAVAIVSAVSACGRKGPLELPPASVTTPAPGEPKPARPPVQDKRFFLDSII</sequence>
<comment type="caution">
    <text evidence="8">The sequence shown here is derived from an EMBL/GenBank/DDBJ whole genome shotgun (WGS) entry which is preliminary data.</text>
</comment>
<keyword evidence="4" id="KW-0564">Palmitate</keyword>
<accession>A0A2S9JKA7</accession>
<dbReference type="OrthoDB" id="7926647at2"/>
<name>A0A2S9JKA7_9HYPH</name>
<evidence type="ECO:0000313" key="8">
    <source>
        <dbReference type="EMBL" id="PRD53530.1"/>
    </source>
</evidence>
<dbReference type="GO" id="GO:0009279">
    <property type="term" value="C:cell outer membrane"/>
    <property type="evidence" value="ECO:0007669"/>
    <property type="project" value="UniProtKB-SubCell"/>
</dbReference>
<evidence type="ECO:0000256" key="3">
    <source>
        <dbReference type="ARBA" id="ARBA00023136"/>
    </source>
</evidence>
<evidence type="ECO:0000256" key="6">
    <source>
        <dbReference type="ARBA" id="ARBA00023288"/>
    </source>
</evidence>
<gene>
    <name evidence="8" type="ORF">C5750_14330</name>
</gene>
<feature type="region of interest" description="Disordered" evidence="7">
    <location>
        <begin position="81"/>
        <end position="103"/>
    </location>
</feature>
<protein>
    <recommendedName>
        <fullName evidence="10">Lipoprotein</fullName>
    </recommendedName>
</protein>
<dbReference type="EMBL" id="PVBT01000003">
    <property type="protein sequence ID" value="PRD53530.1"/>
    <property type="molecule type" value="Genomic_DNA"/>
</dbReference>
<keyword evidence="5" id="KW-0998">Cell outer membrane</keyword>
<evidence type="ECO:0000256" key="2">
    <source>
        <dbReference type="ARBA" id="ARBA00022729"/>
    </source>
</evidence>
<evidence type="ECO:0000256" key="7">
    <source>
        <dbReference type="SAM" id="MobiDB-lite"/>
    </source>
</evidence>
<keyword evidence="9" id="KW-1185">Reference proteome</keyword>
<evidence type="ECO:0000256" key="5">
    <source>
        <dbReference type="ARBA" id="ARBA00023237"/>
    </source>
</evidence>
<keyword evidence="6" id="KW-0449">Lipoprotein</keyword>
<dbReference type="Proteomes" id="UP000238563">
    <property type="component" value="Unassembled WGS sequence"/>
</dbReference>
<organism evidence="8 9">
    <name type="scientific">Phyllobacterium myrsinacearum</name>
    <dbReference type="NCBI Taxonomy" id="28101"/>
    <lineage>
        <taxon>Bacteria</taxon>
        <taxon>Pseudomonadati</taxon>
        <taxon>Pseudomonadota</taxon>
        <taxon>Alphaproteobacteria</taxon>
        <taxon>Hyphomicrobiales</taxon>
        <taxon>Phyllobacteriaceae</taxon>
        <taxon>Phyllobacterium</taxon>
    </lineage>
</organism>
<evidence type="ECO:0000256" key="1">
    <source>
        <dbReference type="ARBA" id="ARBA00004459"/>
    </source>
</evidence>
<evidence type="ECO:0008006" key="10">
    <source>
        <dbReference type="Google" id="ProtNLM"/>
    </source>
</evidence>
<dbReference type="NCBIfam" id="NF047847">
    <property type="entry name" value="SS_mature_LptM"/>
    <property type="match status" value="1"/>
</dbReference>